<reference evidence="10" key="3">
    <citation type="submission" date="2025-09" db="UniProtKB">
        <authorList>
            <consortium name="Ensembl"/>
        </authorList>
    </citation>
    <scope>IDENTIFICATION</scope>
</reference>
<reference evidence="10" key="2">
    <citation type="submission" date="2025-08" db="UniProtKB">
        <authorList>
            <consortium name="Ensembl"/>
        </authorList>
    </citation>
    <scope>IDENTIFICATION</scope>
</reference>
<dbReference type="Ensembl" id="ENSDCDT00010060354.1">
    <property type="protein sequence ID" value="ENSDCDP00010049938.1"/>
    <property type="gene ID" value="ENSDCDG00010029738.1"/>
</dbReference>
<evidence type="ECO:0000256" key="6">
    <source>
        <dbReference type="ARBA" id="ARBA00023242"/>
    </source>
</evidence>
<evidence type="ECO:0000256" key="7">
    <source>
        <dbReference type="SAM" id="MobiDB-lite"/>
    </source>
</evidence>
<feature type="region of interest" description="Disordered" evidence="7">
    <location>
        <begin position="378"/>
        <end position="431"/>
    </location>
</feature>
<dbReference type="InterPro" id="IPR006073">
    <property type="entry name" value="GTP-bd"/>
</dbReference>
<feature type="compositionally biased region" description="Basic residues" evidence="7">
    <location>
        <begin position="9"/>
        <end position="46"/>
    </location>
</feature>
<reference evidence="10 11" key="1">
    <citation type="submission" date="2020-06" db="EMBL/GenBank/DDBJ databases">
        <authorList>
            <consortium name="Wellcome Sanger Institute Data Sharing"/>
        </authorList>
    </citation>
    <scope>NUCLEOTIDE SEQUENCE [LARGE SCALE GENOMIC DNA]</scope>
</reference>
<dbReference type="GeneTree" id="ENSGT00940000158320"/>
<keyword evidence="6" id="KW-0539">Nucleus</keyword>
<dbReference type="Gene3D" id="1.10.1580.10">
    <property type="match status" value="1"/>
</dbReference>
<proteinExistence type="predicted"/>
<dbReference type="PANTHER" id="PTHR11089:SF11">
    <property type="entry name" value="GUANINE NUCLEOTIDE-BINDING PROTEIN-LIKE 3"/>
    <property type="match status" value="1"/>
</dbReference>
<dbReference type="PANTHER" id="PTHR11089">
    <property type="entry name" value="GTP-BINDING PROTEIN-RELATED"/>
    <property type="match status" value="1"/>
</dbReference>
<dbReference type="Pfam" id="PF08701">
    <property type="entry name" value="GN3L_Grn1"/>
    <property type="match status" value="1"/>
</dbReference>
<evidence type="ECO:0000256" key="5">
    <source>
        <dbReference type="ARBA" id="ARBA00023134"/>
    </source>
</evidence>
<gene>
    <name evidence="10" type="primary">GNL3</name>
</gene>
<evidence type="ECO:0000256" key="1">
    <source>
        <dbReference type="ARBA" id="ARBA00004604"/>
    </source>
</evidence>
<keyword evidence="5" id="KW-0342">GTP-binding</keyword>
<keyword evidence="4" id="KW-0175">Coiled coil</keyword>
<dbReference type="Proteomes" id="UP000694580">
    <property type="component" value="Chromosome 12"/>
</dbReference>
<feature type="domain" description="G" evidence="8">
    <location>
        <begin position="181"/>
        <end position="245"/>
    </location>
</feature>
<dbReference type="GO" id="GO:0005525">
    <property type="term" value="F:GTP binding"/>
    <property type="evidence" value="ECO:0007669"/>
    <property type="project" value="UniProtKB-KW"/>
</dbReference>
<name>A0AAY4DX26_9TELE</name>
<dbReference type="Pfam" id="PF01926">
    <property type="entry name" value="MMR_HSR1"/>
    <property type="match status" value="1"/>
</dbReference>
<evidence type="ECO:0000256" key="3">
    <source>
        <dbReference type="ARBA" id="ARBA00022741"/>
    </source>
</evidence>
<feature type="domain" description="Guanine nucleotide-binding protein-like 3 N-terminal" evidence="9">
    <location>
        <begin position="15"/>
        <end position="89"/>
    </location>
</feature>
<dbReference type="InterPro" id="IPR027417">
    <property type="entry name" value="P-loop_NTPase"/>
</dbReference>
<feature type="compositionally biased region" description="Acidic residues" evidence="7">
    <location>
        <begin position="400"/>
        <end position="419"/>
    </location>
</feature>
<evidence type="ECO:0000259" key="8">
    <source>
        <dbReference type="Pfam" id="PF01926"/>
    </source>
</evidence>
<feature type="region of interest" description="Disordered" evidence="7">
    <location>
        <begin position="1"/>
        <end position="60"/>
    </location>
</feature>
<evidence type="ECO:0000256" key="4">
    <source>
        <dbReference type="ARBA" id="ARBA00023054"/>
    </source>
</evidence>
<dbReference type="InterPro" id="IPR014813">
    <property type="entry name" value="Gnl3_N_dom"/>
</dbReference>
<evidence type="ECO:0000313" key="11">
    <source>
        <dbReference type="Proteomes" id="UP000694580"/>
    </source>
</evidence>
<keyword evidence="3" id="KW-0547">Nucleotide-binding</keyword>
<accession>A0AAY4DX26</accession>
<feature type="compositionally biased region" description="Basic and acidic residues" evidence="7">
    <location>
        <begin position="385"/>
        <end position="399"/>
    </location>
</feature>
<protein>
    <recommendedName>
        <fullName evidence="2">Guanine nucleotide-binding protein-like 3</fullName>
    </recommendedName>
</protein>
<dbReference type="InterPro" id="IPR050755">
    <property type="entry name" value="TRAFAC_YlqF/YawG_RiboMat"/>
</dbReference>
<evidence type="ECO:0000313" key="10">
    <source>
        <dbReference type="Ensembl" id="ENSDCDP00010049938.1"/>
    </source>
</evidence>
<comment type="subcellular location">
    <subcellularLocation>
        <location evidence="1">Nucleus</location>
        <location evidence="1">Nucleolus</location>
    </subcellularLocation>
</comment>
<dbReference type="GO" id="GO:0005730">
    <property type="term" value="C:nucleolus"/>
    <property type="evidence" value="ECO:0007669"/>
    <property type="project" value="UniProtKB-SubCell"/>
</dbReference>
<dbReference type="Gene3D" id="3.40.50.300">
    <property type="entry name" value="P-loop containing nucleotide triphosphate hydrolases"/>
    <property type="match status" value="2"/>
</dbReference>
<evidence type="ECO:0000259" key="9">
    <source>
        <dbReference type="Pfam" id="PF08701"/>
    </source>
</evidence>
<evidence type="ECO:0000256" key="2">
    <source>
        <dbReference type="ARBA" id="ARBA00016532"/>
    </source>
</evidence>
<dbReference type="InterPro" id="IPR023179">
    <property type="entry name" value="GTP-bd_ortho_bundle_sf"/>
</dbReference>
<dbReference type="SUPFAM" id="SSF52540">
    <property type="entry name" value="P-loop containing nucleoside triphosphate hydrolases"/>
    <property type="match status" value="1"/>
</dbReference>
<organism evidence="10 11">
    <name type="scientific">Denticeps clupeoides</name>
    <name type="common">denticle herring</name>
    <dbReference type="NCBI Taxonomy" id="299321"/>
    <lineage>
        <taxon>Eukaryota</taxon>
        <taxon>Metazoa</taxon>
        <taxon>Chordata</taxon>
        <taxon>Craniata</taxon>
        <taxon>Vertebrata</taxon>
        <taxon>Euteleostomi</taxon>
        <taxon>Actinopterygii</taxon>
        <taxon>Neopterygii</taxon>
        <taxon>Teleostei</taxon>
        <taxon>Clupei</taxon>
        <taxon>Clupeiformes</taxon>
        <taxon>Denticipitoidei</taxon>
        <taxon>Denticipitidae</taxon>
        <taxon>Denticeps</taxon>
    </lineage>
</organism>
<keyword evidence="11" id="KW-1185">Reference proteome</keyword>
<feature type="region of interest" description="Disordered" evidence="7">
    <location>
        <begin position="73"/>
        <end position="128"/>
    </location>
</feature>
<dbReference type="AlphaFoldDB" id="A0AAY4DX26"/>
<feature type="compositionally biased region" description="Basic residues" evidence="7">
    <location>
        <begin position="107"/>
        <end position="117"/>
    </location>
</feature>
<sequence length="458" mass="51496">MSSPELKKASKRMSCAKRFKIQKKVREHNRKLRKDAKKNGVKKRVKKDLGVPNSAPFKEEVLREAEQRKIRLEELKQKNKLANQQERAKKRKQARDAASAAAEPKAKKVKKERRQKKPQAPTNKSDKRFRCAEINKVIEASDVVIEVLDARDPLGCRCPQLEEAVLKHGGKKKLMFLLTKAGFPNVGKSSFINTLKGIRACHVGVQRGITKTKQEVHICKNVKMIDTPGVVASPSNPAVSMVLRSLQIEEKQASPLDSATTLLKQCDKQQVMLQYNVPDYRNSLEFFTCLAKKRGFLQKGGVLNTDLAATTFLNDWTGPKLSYFCKPPDEHSLPPYHSASMVTEIKYDLTLSHNFAGVKCPTQAASIVFTSKGPTMGILNESEIPEQKPVEDEPKQHDEKEEEENEHADVDIGENEDPQQEVPDSAPSVHKVRFQSCNIDLPSVNQADDAYDFNTDFV</sequence>